<sequence length="143" mass="16841">MPPMQPQTQYLHRFAFCVNLTLMLWVALWQMILSPHPHLNNWVMAVVWLIPLLLPLHGMLAAKPYTYAWSNFILMFYFLHALTLLTIDEGERWLAGVELLLVTIAFLSNILFARVRAKELGIKLQRLSQVERQERERFEPPKD</sequence>
<evidence type="ECO:0000256" key="1">
    <source>
        <dbReference type="SAM" id="Phobius"/>
    </source>
</evidence>
<evidence type="ECO:0008006" key="4">
    <source>
        <dbReference type="Google" id="ProtNLM"/>
    </source>
</evidence>
<dbReference type="Pfam" id="PF09842">
    <property type="entry name" value="DUF2069"/>
    <property type="match status" value="1"/>
</dbReference>
<dbReference type="RefSeq" id="WP_105060831.1">
    <property type="nucleotide sequence ID" value="NZ_MSCJ01000001.1"/>
</dbReference>
<keyword evidence="1" id="KW-1133">Transmembrane helix</keyword>
<keyword evidence="1" id="KW-0812">Transmembrane</keyword>
<organism evidence="2 3">
    <name type="scientific">Photobacterium angustum</name>
    <dbReference type="NCBI Taxonomy" id="661"/>
    <lineage>
        <taxon>Bacteria</taxon>
        <taxon>Pseudomonadati</taxon>
        <taxon>Pseudomonadota</taxon>
        <taxon>Gammaproteobacteria</taxon>
        <taxon>Vibrionales</taxon>
        <taxon>Vibrionaceae</taxon>
        <taxon>Photobacterium</taxon>
    </lineage>
</organism>
<dbReference type="AlphaFoldDB" id="A0A2S7W010"/>
<feature type="transmembrane region" description="Helical" evidence="1">
    <location>
        <begin position="68"/>
        <end position="87"/>
    </location>
</feature>
<proteinExistence type="predicted"/>
<keyword evidence="1" id="KW-0472">Membrane</keyword>
<dbReference type="OrthoDB" id="5569826at2"/>
<name>A0A2S7W010_PHOAN</name>
<evidence type="ECO:0000313" key="2">
    <source>
        <dbReference type="EMBL" id="PQJ67696.1"/>
    </source>
</evidence>
<comment type="caution">
    <text evidence="2">The sequence shown here is derived from an EMBL/GenBank/DDBJ whole genome shotgun (WGS) entry which is preliminary data.</text>
</comment>
<reference evidence="2 3" key="1">
    <citation type="submission" date="2016-12" db="EMBL/GenBank/DDBJ databases">
        <title>Diversity of luminous bacteria.</title>
        <authorList>
            <person name="Yoshizawa S."/>
            <person name="Kogure K."/>
        </authorList>
    </citation>
    <scope>NUCLEOTIDE SEQUENCE [LARGE SCALE GENOMIC DNA]</scope>
    <source>
        <strain evidence="2 3">LC1-200</strain>
    </source>
</reference>
<evidence type="ECO:0000313" key="3">
    <source>
        <dbReference type="Proteomes" id="UP000238730"/>
    </source>
</evidence>
<feature type="transmembrane region" description="Helical" evidence="1">
    <location>
        <begin position="12"/>
        <end position="33"/>
    </location>
</feature>
<protein>
    <recommendedName>
        <fullName evidence="4">DUF2069 domain-containing protein</fullName>
    </recommendedName>
</protein>
<dbReference type="EMBL" id="MSCJ01000001">
    <property type="protein sequence ID" value="PQJ67696.1"/>
    <property type="molecule type" value="Genomic_DNA"/>
</dbReference>
<dbReference type="InterPro" id="IPR018643">
    <property type="entry name" value="DUF2069_membrane"/>
</dbReference>
<gene>
    <name evidence="2" type="ORF">BTO08_09925</name>
</gene>
<feature type="transmembrane region" description="Helical" evidence="1">
    <location>
        <begin position="39"/>
        <end position="56"/>
    </location>
</feature>
<accession>A0A2S7W010</accession>
<dbReference type="Proteomes" id="UP000238730">
    <property type="component" value="Unassembled WGS sequence"/>
</dbReference>
<feature type="transmembrane region" description="Helical" evidence="1">
    <location>
        <begin position="93"/>
        <end position="113"/>
    </location>
</feature>